<comment type="caution">
    <text evidence="7">The sequence shown here is derived from an EMBL/GenBank/DDBJ whole genome shotgun (WGS) entry which is preliminary data.</text>
</comment>
<keyword evidence="4" id="KW-0560">Oxidoreductase</keyword>
<dbReference type="Pfam" id="PF02668">
    <property type="entry name" value="TauD"/>
    <property type="match status" value="1"/>
</dbReference>
<name>A0AAD7DMK6_MYCRO</name>
<dbReference type="Proteomes" id="UP001221757">
    <property type="component" value="Unassembled WGS sequence"/>
</dbReference>
<evidence type="ECO:0000256" key="4">
    <source>
        <dbReference type="ARBA" id="ARBA00023002"/>
    </source>
</evidence>
<proteinExistence type="inferred from homology"/>
<dbReference type="InterPro" id="IPR003819">
    <property type="entry name" value="TauD/TfdA-like"/>
</dbReference>
<dbReference type="AlphaFoldDB" id="A0AAD7DMK6"/>
<dbReference type="SUPFAM" id="SSF51197">
    <property type="entry name" value="Clavaminate synthase-like"/>
    <property type="match status" value="1"/>
</dbReference>
<evidence type="ECO:0000256" key="5">
    <source>
        <dbReference type="ARBA" id="ARBA00023004"/>
    </source>
</evidence>
<comment type="similarity">
    <text evidence="1">Belongs to the TfdA dioxygenase family.</text>
</comment>
<sequence>MCSVGSTAISSAARRDETPAIGTRFLDPETTQLSRWLQDPNSDTILKELAILISQRGVVFFPKQDINIEEQKILAHRLGSLSGRPASSGLHKHPISPETPELGKDVSVISGISKAGVIDDTRASNGWHSDISFEPVPADYSILKMCTIPSVGGDTLWASGYEAYDKLSPTFAKFLEGLTAIHSAQYFVPMAAQMGLSIQDNRGSPENSGTNLTAIQYVQLFKTHPITGFKTLFVNKSFTTRIVELSTEESDDMLNYLARHISENHDLQVRYRWGTDDVAIWDNRCVLHTATNDYGAQEREGNRVVGIGEKPFFDSGSVSRRARHK</sequence>
<dbReference type="InterPro" id="IPR042098">
    <property type="entry name" value="TauD-like_sf"/>
</dbReference>
<organism evidence="7 8">
    <name type="scientific">Mycena rosella</name>
    <name type="common">Pink bonnet</name>
    <name type="synonym">Agaricus rosellus</name>
    <dbReference type="NCBI Taxonomy" id="1033263"/>
    <lineage>
        <taxon>Eukaryota</taxon>
        <taxon>Fungi</taxon>
        <taxon>Dikarya</taxon>
        <taxon>Basidiomycota</taxon>
        <taxon>Agaricomycotina</taxon>
        <taxon>Agaricomycetes</taxon>
        <taxon>Agaricomycetidae</taxon>
        <taxon>Agaricales</taxon>
        <taxon>Marasmiineae</taxon>
        <taxon>Mycenaceae</taxon>
        <taxon>Mycena</taxon>
    </lineage>
</organism>
<evidence type="ECO:0000313" key="8">
    <source>
        <dbReference type="Proteomes" id="UP001221757"/>
    </source>
</evidence>
<protein>
    <submittedName>
        <fullName evidence="7">TfdA family taurine dioxygenase</fullName>
    </submittedName>
</protein>
<keyword evidence="2" id="KW-0479">Metal-binding</keyword>
<evidence type="ECO:0000256" key="3">
    <source>
        <dbReference type="ARBA" id="ARBA00022964"/>
    </source>
</evidence>
<dbReference type="GO" id="GO:0046872">
    <property type="term" value="F:metal ion binding"/>
    <property type="evidence" value="ECO:0007669"/>
    <property type="project" value="UniProtKB-KW"/>
</dbReference>
<evidence type="ECO:0000259" key="6">
    <source>
        <dbReference type="Pfam" id="PF02668"/>
    </source>
</evidence>
<feature type="domain" description="TauD/TfdA-like" evidence="6">
    <location>
        <begin position="30"/>
        <end position="304"/>
    </location>
</feature>
<accession>A0AAD7DMK6</accession>
<keyword evidence="5" id="KW-0408">Iron</keyword>
<evidence type="ECO:0000256" key="1">
    <source>
        <dbReference type="ARBA" id="ARBA00005896"/>
    </source>
</evidence>
<dbReference type="InterPro" id="IPR051323">
    <property type="entry name" value="AtsK-like"/>
</dbReference>
<keyword evidence="8" id="KW-1185">Reference proteome</keyword>
<dbReference type="Gene3D" id="3.60.130.10">
    <property type="entry name" value="Clavaminate synthase-like"/>
    <property type="match status" value="1"/>
</dbReference>
<evidence type="ECO:0000256" key="2">
    <source>
        <dbReference type="ARBA" id="ARBA00022723"/>
    </source>
</evidence>
<dbReference type="PANTHER" id="PTHR30468">
    <property type="entry name" value="ALPHA-KETOGLUTARATE-DEPENDENT SULFONATE DIOXYGENASE"/>
    <property type="match status" value="1"/>
</dbReference>
<gene>
    <name evidence="7" type="ORF">B0H17DRAFT_931276</name>
</gene>
<reference evidence="7" key="1">
    <citation type="submission" date="2023-03" db="EMBL/GenBank/DDBJ databases">
        <title>Massive genome expansion in bonnet fungi (Mycena s.s.) driven by repeated elements and novel gene families across ecological guilds.</title>
        <authorList>
            <consortium name="Lawrence Berkeley National Laboratory"/>
            <person name="Harder C.B."/>
            <person name="Miyauchi S."/>
            <person name="Viragh M."/>
            <person name="Kuo A."/>
            <person name="Thoen E."/>
            <person name="Andreopoulos B."/>
            <person name="Lu D."/>
            <person name="Skrede I."/>
            <person name="Drula E."/>
            <person name="Henrissat B."/>
            <person name="Morin E."/>
            <person name="Kohler A."/>
            <person name="Barry K."/>
            <person name="LaButti K."/>
            <person name="Morin E."/>
            <person name="Salamov A."/>
            <person name="Lipzen A."/>
            <person name="Mereny Z."/>
            <person name="Hegedus B."/>
            <person name="Baldrian P."/>
            <person name="Stursova M."/>
            <person name="Weitz H."/>
            <person name="Taylor A."/>
            <person name="Grigoriev I.V."/>
            <person name="Nagy L.G."/>
            <person name="Martin F."/>
            <person name="Kauserud H."/>
        </authorList>
    </citation>
    <scope>NUCLEOTIDE SEQUENCE</scope>
    <source>
        <strain evidence="7">CBHHK067</strain>
    </source>
</reference>
<dbReference type="GO" id="GO:0016706">
    <property type="term" value="F:2-oxoglutarate-dependent dioxygenase activity"/>
    <property type="evidence" value="ECO:0007669"/>
    <property type="project" value="TreeGrafter"/>
</dbReference>
<dbReference type="EMBL" id="JARKIE010000040">
    <property type="protein sequence ID" value="KAJ7694826.1"/>
    <property type="molecule type" value="Genomic_DNA"/>
</dbReference>
<dbReference type="GO" id="GO:0005737">
    <property type="term" value="C:cytoplasm"/>
    <property type="evidence" value="ECO:0007669"/>
    <property type="project" value="TreeGrafter"/>
</dbReference>
<evidence type="ECO:0000313" key="7">
    <source>
        <dbReference type="EMBL" id="KAJ7694826.1"/>
    </source>
</evidence>
<keyword evidence="3 7" id="KW-0223">Dioxygenase</keyword>
<dbReference type="PANTHER" id="PTHR30468:SF10">
    <property type="entry name" value="TAUD_TFDA-LIKE DOMAIN-CONTAINING PROTEIN"/>
    <property type="match status" value="1"/>
</dbReference>